<comment type="caution">
    <text evidence="3">The sequence shown here is derived from an EMBL/GenBank/DDBJ whole genome shotgun (WGS) entry which is preliminary data.</text>
</comment>
<dbReference type="InterPro" id="IPR011123">
    <property type="entry name" value="Y_Y_Y"/>
</dbReference>
<dbReference type="EMBL" id="JBHUMX010000006">
    <property type="protein sequence ID" value="MFD2627857.1"/>
    <property type="molecule type" value="Genomic_DNA"/>
</dbReference>
<evidence type="ECO:0000256" key="1">
    <source>
        <dbReference type="SAM" id="SignalP"/>
    </source>
</evidence>
<name>A0ABW5PXT6_9BACI</name>
<keyword evidence="1" id="KW-0732">Signal</keyword>
<dbReference type="Pfam" id="PF07495">
    <property type="entry name" value="Y_Y_Y"/>
    <property type="match status" value="1"/>
</dbReference>
<dbReference type="PROSITE" id="PS51257">
    <property type="entry name" value="PROKAR_LIPOPROTEIN"/>
    <property type="match status" value="1"/>
</dbReference>
<accession>A0ABW5PXT6</accession>
<sequence>MKIKLLTLFLVALLLISGCSQGTSNEEVKPETNEDQAKIEKVIIEKDESQNLLVEATATGNNLNYAYYVFKDDEVIEKEPYSQNATFNYKVEAPGTYKIRVFVKGTNGEIVTKNTEAVEM</sequence>
<evidence type="ECO:0000313" key="3">
    <source>
        <dbReference type="EMBL" id="MFD2627857.1"/>
    </source>
</evidence>
<protein>
    <submittedName>
        <fullName evidence="3">Triple tyrosine motif-containing protein</fullName>
    </submittedName>
</protein>
<feature type="chain" id="PRO_5046126598" evidence="1">
    <location>
        <begin position="23"/>
        <end position="120"/>
    </location>
</feature>
<feature type="signal peptide" evidence="1">
    <location>
        <begin position="1"/>
        <end position="22"/>
    </location>
</feature>
<evidence type="ECO:0000313" key="4">
    <source>
        <dbReference type="Proteomes" id="UP001597451"/>
    </source>
</evidence>
<organism evidence="3 4">
    <name type="scientific">Oceanobacillus kapialis</name>
    <dbReference type="NCBI Taxonomy" id="481353"/>
    <lineage>
        <taxon>Bacteria</taxon>
        <taxon>Bacillati</taxon>
        <taxon>Bacillota</taxon>
        <taxon>Bacilli</taxon>
        <taxon>Bacillales</taxon>
        <taxon>Bacillaceae</taxon>
        <taxon>Oceanobacillus</taxon>
    </lineage>
</organism>
<proteinExistence type="predicted"/>
<dbReference type="RefSeq" id="WP_379560517.1">
    <property type="nucleotide sequence ID" value="NZ_JBHUMX010000006.1"/>
</dbReference>
<evidence type="ECO:0000259" key="2">
    <source>
        <dbReference type="Pfam" id="PF07495"/>
    </source>
</evidence>
<keyword evidence="4" id="KW-1185">Reference proteome</keyword>
<feature type="domain" description="Two component regulator three Y" evidence="2">
    <location>
        <begin position="59"/>
        <end position="108"/>
    </location>
</feature>
<dbReference type="Proteomes" id="UP001597451">
    <property type="component" value="Unassembled WGS sequence"/>
</dbReference>
<gene>
    <name evidence="3" type="ORF">ACFSUN_03485</name>
</gene>
<reference evidence="4" key="1">
    <citation type="journal article" date="2019" name="Int. J. Syst. Evol. Microbiol.">
        <title>The Global Catalogue of Microorganisms (GCM) 10K type strain sequencing project: providing services to taxonomists for standard genome sequencing and annotation.</title>
        <authorList>
            <consortium name="The Broad Institute Genomics Platform"/>
            <consortium name="The Broad Institute Genome Sequencing Center for Infectious Disease"/>
            <person name="Wu L."/>
            <person name="Ma J."/>
        </authorList>
    </citation>
    <scope>NUCLEOTIDE SEQUENCE [LARGE SCALE GENOMIC DNA]</scope>
    <source>
        <strain evidence="4">TISTR 1858</strain>
    </source>
</reference>